<comment type="subcellular location">
    <subcellularLocation>
        <location evidence="1">Nucleus</location>
    </subcellularLocation>
</comment>
<reference evidence="13 14" key="1">
    <citation type="journal article" date="2016" name="Proc. Natl. Acad. Sci. U.S.A.">
        <title>Comparative genomics of biotechnologically important yeasts.</title>
        <authorList>
            <person name="Riley R."/>
            <person name="Haridas S."/>
            <person name="Wolfe K.H."/>
            <person name="Lopes M.R."/>
            <person name="Hittinger C.T."/>
            <person name="Goeker M."/>
            <person name="Salamov A.A."/>
            <person name="Wisecaver J.H."/>
            <person name="Long T.M."/>
            <person name="Calvey C.H."/>
            <person name="Aerts A.L."/>
            <person name="Barry K.W."/>
            <person name="Choi C."/>
            <person name="Clum A."/>
            <person name="Coughlan A.Y."/>
            <person name="Deshpande S."/>
            <person name="Douglass A.P."/>
            <person name="Hanson S.J."/>
            <person name="Klenk H.-P."/>
            <person name="LaButti K.M."/>
            <person name="Lapidus A."/>
            <person name="Lindquist E.A."/>
            <person name="Lipzen A.M."/>
            <person name="Meier-Kolthoff J.P."/>
            <person name="Ohm R.A."/>
            <person name="Otillar R.P."/>
            <person name="Pangilinan J.L."/>
            <person name="Peng Y."/>
            <person name="Rokas A."/>
            <person name="Rosa C.A."/>
            <person name="Scheuner C."/>
            <person name="Sibirny A.A."/>
            <person name="Slot J.C."/>
            <person name="Stielow J.B."/>
            <person name="Sun H."/>
            <person name="Kurtzman C.P."/>
            <person name="Blackwell M."/>
            <person name="Grigoriev I.V."/>
            <person name="Jeffries T.W."/>
        </authorList>
    </citation>
    <scope>NUCLEOTIDE SEQUENCE [LARGE SCALE GENOMIC DNA]</scope>
    <source>
        <strain evidence="13 14">NRRL Y-2026</strain>
    </source>
</reference>
<evidence type="ECO:0000256" key="5">
    <source>
        <dbReference type="ARBA" id="ARBA00022737"/>
    </source>
</evidence>
<accession>A0A1E3NTQ4</accession>
<dbReference type="GO" id="GO:0071014">
    <property type="term" value="C:post-mRNA release spliceosomal complex"/>
    <property type="evidence" value="ECO:0007669"/>
    <property type="project" value="TreeGrafter"/>
</dbReference>
<dbReference type="GO" id="GO:0000974">
    <property type="term" value="C:Prp19 complex"/>
    <property type="evidence" value="ECO:0007669"/>
    <property type="project" value="TreeGrafter"/>
</dbReference>
<dbReference type="GO" id="GO:0000349">
    <property type="term" value="P:generation of catalytic spliceosome for first transesterification step"/>
    <property type="evidence" value="ECO:0007669"/>
    <property type="project" value="TreeGrafter"/>
</dbReference>
<evidence type="ECO:0000259" key="12">
    <source>
        <dbReference type="Pfam" id="PF23233"/>
    </source>
</evidence>
<keyword evidence="6" id="KW-0508">mRNA splicing</keyword>
<dbReference type="PANTHER" id="PTHR11246:SF5">
    <property type="entry name" value="PRE-MRNA-SPLICING FACTOR SYF1"/>
    <property type="match status" value="1"/>
</dbReference>
<dbReference type="InterPro" id="IPR055430">
    <property type="entry name" value="HAT_Syf1_CNRKL1_C"/>
</dbReference>
<keyword evidence="14" id="KW-1185">Reference proteome</keyword>
<dbReference type="EMBL" id="KV454001">
    <property type="protein sequence ID" value="ODQ49537.1"/>
    <property type="molecule type" value="Genomic_DNA"/>
</dbReference>
<evidence type="ECO:0000256" key="6">
    <source>
        <dbReference type="ARBA" id="ARBA00023187"/>
    </source>
</evidence>
<dbReference type="GO" id="GO:0071007">
    <property type="term" value="C:U2-type catalytic step 2 spliceosome"/>
    <property type="evidence" value="ECO:0007669"/>
    <property type="project" value="TreeGrafter"/>
</dbReference>
<evidence type="ECO:0000256" key="4">
    <source>
        <dbReference type="ARBA" id="ARBA00022728"/>
    </source>
</evidence>
<name>A0A1E3NTQ4_9ASCO</name>
<feature type="domain" description="Pre-mRNA-splicing factor SYF1 central HAT repeats" evidence="10">
    <location>
        <begin position="268"/>
        <end position="419"/>
    </location>
</feature>
<dbReference type="Proteomes" id="UP000094455">
    <property type="component" value="Unassembled WGS sequence"/>
</dbReference>
<keyword evidence="3" id="KW-0507">mRNA processing</keyword>
<dbReference type="SMART" id="SM00386">
    <property type="entry name" value="HAT"/>
    <property type="match status" value="8"/>
</dbReference>
<dbReference type="Pfam" id="PF23220">
    <property type="entry name" value="HAT_Syf1_M"/>
    <property type="match status" value="1"/>
</dbReference>
<evidence type="ECO:0000256" key="3">
    <source>
        <dbReference type="ARBA" id="ARBA00022664"/>
    </source>
</evidence>
<evidence type="ECO:0000313" key="14">
    <source>
        <dbReference type="Proteomes" id="UP000094455"/>
    </source>
</evidence>
<dbReference type="InterPro" id="IPR011990">
    <property type="entry name" value="TPR-like_helical_dom_sf"/>
</dbReference>
<sequence>MQNEDPLLECIEEADIGFEMQLLKDLSPNEDLWNQYINHKREQVIENAKDVKTKQSLLALLYRRSRVWPESYEHWTQFIDYYIKTVQINAPRDMAEVNKIVQCFELASKTFQKKTVFWLKYLGFLINSVKVVDIGFILEMFSVSLLKLKPNEHLPLWTLLFSELLDKVKLPQNMKFDIFFSFFIYLKNSDKFGISTGEEHENETPSYDQIFSVLLSTLSSWQQVTKFQKFFNEMIKPETLLKLSDSVLELYRRYLEKLIKLSTENEFPEKVKLETKISSMFQEIVKKFPDQQSVFTIKFAKYLMMKGEFDAAMQTLEARLNSSLTIKDFSVIYDSLTEILEEKVSELSEKSQDETVLSVFLNKLEFLLSNRLLLLNDVKLRQNINSPSTWLERIHLFEEEGEESSDKLFKCYSKAVLSIDPKKIPKDEKIQFPQLWCDYAKVYLAAGEIQTARTLFETATKVPWTEMEQLEYVWIEWIKSEIGLKNLEHAEFVCSKAVSIPEQISSGKIDIDDENISVQMRLFKSTRLWSLYLDLAENCEDFDDICKVYEDAMELKVINGVMIINYCLFLEENGYIEKSFSIFERGMGMFNGESKSILYCIYLNKILKYWDKLQWDVERVREIFEEGLGFFSEEQNGKSLKQVYILYAEWEMKYGSKIRSLKILKEGISQMKRQGDKLVMYKILIVNTIECKGVEWAVEVFQEATENLSVRIPGYISDIICGFVEVEVALGNIGRGREVLQYAAENVMEFCKSHEDRISIWELFKAFELENGDENTYKEMLRRKRYLENVFGPTETAPTSVTDSAKPTEESANARIRKEIQDRIGFVASSEGPKKTQIIIEQSPHTSGDSSDTGEGGRRNNDAIDLDMNF</sequence>
<evidence type="ECO:0000256" key="7">
    <source>
        <dbReference type="ARBA" id="ARBA00023242"/>
    </source>
</evidence>
<dbReference type="SUPFAM" id="SSF48452">
    <property type="entry name" value="TPR-like"/>
    <property type="match status" value="2"/>
</dbReference>
<dbReference type="InterPro" id="IPR003107">
    <property type="entry name" value="HAT"/>
</dbReference>
<evidence type="ECO:0000256" key="9">
    <source>
        <dbReference type="SAM" id="MobiDB-lite"/>
    </source>
</evidence>
<feature type="region of interest" description="Disordered" evidence="9">
    <location>
        <begin position="830"/>
        <end position="870"/>
    </location>
</feature>
<keyword evidence="7" id="KW-0539">Nucleus</keyword>
<protein>
    <recommendedName>
        <fullName evidence="8">Pre-mRNA-splicing factor SYF1</fullName>
    </recommendedName>
</protein>
<dbReference type="Pfam" id="PF23233">
    <property type="entry name" value="HAT_Syf1_CNRKL1_N"/>
    <property type="match status" value="1"/>
</dbReference>
<comment type="similarity">
    <text evidence="2">Belongs to the crooked-neck family.</text>
</comment>
<evidence type="ECO:0000256" key="2">
    <source>
        <dbReference type="ARBA" id="ARBA00008644"/>
    </source>
</evidence>
<dbReference type="OrthoDB" id="10067343at2759"/>
<evidence type="ECO:0000259" key="10">
    <source>
        <dbReference type="Pfam" id="PF23220"/>
    </source>
</evidence>
<feature type="domain" description="Pre-mRNA-splicing factor Syf1-like N-terminal HAT-repeats" evidence="12">
    <location>
        <begin position="15"/>
        <end position="160"/>
    </location>
</feature>
<dbReference type="Pfam" id="PF23231">
    <property type="entry name" value="HAT_Syf1_CNRKL1_C"/>
    <property type="match status" value="1"/>
</dbReference>
<dbReference type="Gene3D" id="1.25.40.10">
    <property type="entry name" value="Tetratricopeptide repeat domain"/>
    <property type="match status" value="3"/>
</dbReference>
<keyword evidence="4" id="KW-0747">Spliceosome</keyword>
<dbReference type="PANTHER" id="PTHR11246">
    <property type="entry name" value="PRE-MRNA SPLICING FACTOR"/>
    <property type="match status" value="1"/>
</dbReference>
<feature type="domain" description="Pre-mRNA-splicing factor Syf1/CRNKL1-like C-terminal HAT-repeats" evidence="11">
    <location>
        <begin position="425"/>
        <end position="801"/>
    </location>
</feature>
<dbReference type="GeneID" id="30176302"/>
<dbReference type="InterPro" id="IPR056350">
    <property type="entry name" value="HAT_Syf1_central"/>
</dbReference>
<dbReference type="InterPro" id="IPR055433">
    <property type="entry name" value="HAT_Syf1-like_N"/>
</dbReference>
<dbReference type="InterPro" id="IPR045075">
    <property type="entry name" value="Syf1-like"/>
</dbReference>
<dbReference type="STRING" id="763406.A0A1E3NTQ4"/>
<dbReference type="AlphaFoldDB" id="A0A1E3NTQ4"/>
<evidence type="ECO:0000256" key="8">
    <source>
        <dbReference type="ARBA" id="ARBA00039472"/>
    </source>
</evidence>
<keyword evidence="5" id="KW-0677">Repeat</keyword>
<evidence type="ECO:0000256" key="1">
    <source>
        <dbReference type="ARBA" id="ARBA00004123"/>
    </source>
</evidence>
<evidence type="ECO:0000313" key="13">
    <source>
        <dbReference type="EMBL" id="ODQ49537.1"/>
    </source>
</evidence>
<proteinExistence type="inferred from homology"/>
<organism evidence="13 14">
    <name type="scientific">Pichia membranifaciens NRRL Y-2026</name>
    <dbReference type="NCBI Taxonomy" id="763406"/>
    <lineage>
        <taxon>Eukaryota</taxon>
        <taxon>Fungi</taxon>
        <taxon>Dikarya</taxon>
        <taxon>Ascomycota</taxon>
        <taxon>Saccharomycotina</taxon>
        <taxon>Pichiomycetes</taxon>
        <taxon>Pichiales</taxon>
        <taxon>Pichiaceae</taxon>
        <taxon>Pichia</taxon>
    </lineage>
</organism>
<gene>
    <name evidence="13" type="ORF">PICMEDRAFT_10003</name>
</gene>
<evidence type="ECO:0000259" key="11">
    <source>
        <dbReference type="Pfam" id="PF23231"/>
    </source>
</evidence>
<dbReference type="RefSeq" id="XP_019020650.1">
    <property type="nucleotide sequence ID" value="XM_019159615.1"/>
</dbReference>